<proteinExistence type="predicted"/>
<keyword evidence="1" id="KW-0472">Membrane</keyword>
<reference evidence="2 3" key="1">
    <citation type="journal article" date="2021" name="Hortic Res">
        <title>Chromosome-scale assembly of the Dendrobium chrysotoxum genome enhances the understanding of orchid evolution.</title>
        <authorList>
            <person name="Zhang Y."/>
            <person name="Zhang G.Q."/>
            <person name="Zhang D."/>
            <person name="Liu X.D."/>
            <person name="Xu X.Y."/>
            <person name="Sun W.H."/>
            <person name="Yu X."/>
            <person name="Zhu X."/>
            <person name="Wang Z.W."/>
            <person name="Zhao X."/>
            <person name="Zhong W.Y."/>
            <person name="Chen H."/>
            <person name="Yin W.L."/>
            <person name="Huang T."/>
            <person name="Niu S.C."/>
            <person name="Liu Z.J."/>
        </authorList>
    </citation>
    <scope>NUCLEOTIDE SEQUENCE [LARGE SCALE GENOMIC DNA]</scope>
    <source>
        <strain evidence="2">Lindl</strain>
    </source>
</reference>
<feature type="transmembrane region" description="Helical" evidence="1">
    <location>
        <begin position="47"/>
        <end position="64"/>
    </location>
</feature>
<dbReference type="Proteomes" id="UP000775213">
    <property type="component" value="Unassembled WGS sequence"/>
</dbReference>
<evidence type="ECO:0000256" key="1">
    <source>
        <dbReference type="SAM" id="Phobius"/>
    </source>
</evidence>
<name>A0AAV7H8Y9_DENCH</name>
<gene>
    <name evidence="2" type="ORF">IEQ34_005169</name>
</gene>
<accession>A0AAV7H8Y9</accession>
<feature type="transmembrane region" description="Helical" evidence="1">
    <location>
        <begin position="71"/>
        <end position="92"/>
    </location>
</feature>
<keyword evidence="3" id="KW-1185">Reference proteome</keyword>
<dbReference type="AlphaFoldDB" id="A0AAV7H8Y9"/>
<keyword evidence="1" id="KW-0812">Transmembrane</keyword>
<comment type="caution">
    <text evidence="2">The sequence shown here is derived from an EMBL/GenBank/DDBJ whole genome shotgun (WGS) entry which is preliminary data.</text>
</comment>
<organism evidence="2 3">
    <name type="scientific">Dendrobium chrysotoxum</name>
    <name type="common">Orchid</name>
    <dbReference type="NCBI Taxonomy" id="161865"/>
    <lineage>
        <taxon>Eukaryota</taxon>
        <taxon>Viridiplantae</taxon>
        <taxon>Streptophyta</taxon>
        <taxon>Embryophyta</taxon>
        <taxon>Tracheophyta</taxon>
        <taxon>Spermatophyta</taxon>
        <taxon>Magnoliopsida</taxon>
        <taxon>Liliopsida</taxon>
        <taxon>Asparagales</taxon>
        <taxon>Orchidaceae</taxon>
        <taxon>Epidendroideae</taxon>
        <taxon>Malaxideae</taxon>
        <taxon>Dendrobiinae</taxon>
        <taxon>Dendrobium</taxon>
    </lineage>
</organism>
<protein>
    <recommendedName>
        <fullName evidence="4">Rx N-terminal domain-containing protein</fullName>
    </recommendedName>
</protein>
<dbReference type="EMBL" id="JAGFBR010000006">
    <property type="protein sequence ID" value="KAH0465066.1"/>
    <property type="molecule type" value="Genomic_DNA"/>
</dbReference>
<evidence type="ECO:0008006" key="4">
    <source>
        <dbReference type="Google" id="ProtNLM"/>
    </source>
</evidence>
<evidence type="ECO:0000313" key="3">
    <source>
        <dbReference type="Proteomes" id="UP000775213"/>
    </source>
</evidence>
<sequence>MKGASREVTILFSLRFFDCSPLKKLLRFFAFFYDVVPRKSLGLDHPGFFTFSLFFHCLLFFLSFRQKRIRVFSCLIVLLYLDGWGARMVWWLNHGEAHSRAGKAAKTPPPLIQFVVFASNEAHIRDQNPSLSKWLWLLRGVIDEADDVLKEFEYKQLQKQLNIKERLIKFADYTLKKLEVVVKKLDEVSVDVGKFLHLTENSMLEK</sequence>
<evidence type="ECO:0000313" key="2">
    <source>
        <dbReference type="EMBL" id="KAH0465066.1"/>
    </source>
</evidence>
<keyword evidence="1" id="KW-1133">Transmembrane helix</keyword>